<accession>A0AAW2IYU4</accession>
<name>A0AAW2IYU4_9LAMI</name>
<dbReference type="Pfam" id="PF13966">
    <property type="entry name" value="zf-RVT"/>
    <property type="match status" value="1"/>
</dbReference>
<evidence type="ECO:0000259" key="1">
    <source>
        <dbReference type="Pfam" id="PF13966"/>
    </source>
</evidence>
<comment type="caution">
    <text evidence="2">The sequence shown here is derived from an EMBL/GenBank/DDBJ whole genome shotgun (WGS) entry which is preliminary data.</text>
</comment>
<feature type="domain" description="Reverse transcriptase zinc-binding" evidence="1">
    <location>
        <begin position="338"/>
        <end position="417"/>
    </location>
</feature>
<organism evidence="2">
    <name type="scientific">Sesamum calycinum</name>
    <dbReference type="NCBI Taxonomy" id="2727403"/>
    <lineage>
        <taxon>Eukaryota</taxon>
        <taxon>Viridiplantae</taxon>
        <taxon>Streptophyta</taxon>
        <taxon>Embryophyta</taxon>
        <taxon>Tracheophyta</taxon>
        <taxon>Spermatophyta</taxon>
        <taxon>Magnoliopsida</taxon>
        <taxon>eudicotyledons</taxon>
        <taxon>Gunneridae</taxon>
        <taxon>Pentapetalae</taxon>
        <taxon>asterids</taxon>
        <taxon>lamiids</taxon>
        <taxon>Lamiales</taxon>
        <taxon>Pedaliaceae</taxon>
        <taxon>Sesamum</taxon>
    </lineage>
</organism>
<dbReference type="PANTHER" id="PTHR33116:SF76">
    <property type="entry name" value="DUF4283 DOMAIN-CONTAINING PROTEIN"/>
    <property type="match status" value="1"/>
</dbReference>
<dbReference type="AlphaFoldDB" id="A0AAW2IYU4"/>
<dbReference type="EMBL" id="JACGWM010001823">
    <property type="protein sequence ID" value="KAL0287400.1"/>
    <property type="molecule type" value="Genomic_DNA"/>
</dbReference>
<evidence type="ECO:0000313" key="2">
    <source>
        <dbReference type="EMBL" id="KAL0287400.1"/>
    </source>
</evidence>
<reference evidence="2" key="2">
    <citation type="journal article" date="2024" name="Plant">
        <title>Genomic evolution and insights into agronomic trait innovations of Sesamum species.</title>
        <authorList>
            <person name="Miao H."/>
            <person name="Wang L."/>
            <person name="Qu L."/>
            <person name="Liu H."/>
            <person name="Sun Y."/>
            <person name="Le M."/>
            <person name="Wang Q."/>
            <person name="Wei S."/>
            <person name="Zheng Y."/>
            <person name="Lin W."/>
            <person name="Duan Y."/>
            <person name="Cao H."/>
            <person name="Xiong S."/>
            <person name="Wang X."/>
            <person name="Wei L."/>
            <person name="Li C."/>
            <person name="Ma Q."/>
            <person name="Ju M."/>
            <person name="Zhao R."/>
            <person name="Li G."/>
            <person name="Mu C."/>
            <person name="Tian Q."/>
            <person name="Mei H."/>
            <person name="Zhang T."/>
            <person name="Gao T."/>
            <person name="Zhang H."/>
        </authorList>
    </citation>
    <scope>NUCLEOTIDE SEQUENCE</scope>
    <source>
        <strain evidence="2">KEN8</strain>
    </source>
</reference>
<proteinExistence type="predicted"/>
<gene>
    <name evidence="2" type="ORF">Scaly_2766000</name>
</gene>
<dbReference type="InterPro" id="IPR026960">
    <property type="entry name" value="RVT-Znf"/>
</dbReference>
<sequence>MQGDGILNLCFADDVLLFCKAHTPSIQVLKDTLNEFAALSGLKVNPGKSQIILSRAVQQDRQQIVECLGFQEGFLPVRYLGVPLTSSRLTIADCRPLITKIDARLAGWNQHNLSYAGRVQLIRSVLNTLHTYWASVFILPKGIISILEGKMRKFLWQGPNRRGNAKVAWDQICKPKEEGGLGIRSMTVSNKALMLKQLWRILHNDGTSIWVEWIQLGRLHNNTLWTFNGATGTWGWKKMLKLRPILQQGVLYKIGNGSTFKLWQDIWHERGPLCQFYPLGPAVLDLPLNSPLSCVIQQHQWCWPATTDAVIADIISHLPAIYPAETDSICWRTPSGRFTLESATLLIQPATPRVQWHGLLRGKYKIARHSFILWMAILEKLSTMDKPWIPRDDDGCVLCNGQFDETHSHLFLTAGFREDV</sequence>
<reference evidence="2" key="1">
    <citation type="submission" date="2020-06" db="EMBL/GenBank/DDBJ databases">
        <authorList>
            <person name="Li T."/>
            <person name="Hu X."/>
            <person name="Zhang T."/>
            <person name="Song X."/>
            <person name="Zhang H."/>
            <person name="Dai N."/>
            <person name="Sheng W."/>
            <person name="Hou X."/>
            <person name="Wei L."/>
        </authorList>
    </citation>
    <scope>NUCLEOTIDE SEQUENCE</scope>
    <source>
        <strain evidence="2">KEN8</strain>
        <tissue evidence="2">Leaf</tissue>
    </source>
</reference>
<protein>
    <submittedName>
        <fullName evidence="2">Mitochondrial protein</fullName>
    </submittedName>
</protein>
<dbReference type="PANTHER" id="PTHR33116">
    <property type="entry name" value="REVERSE TRANSCRIPTASE ZINC-BINDING DOMAIN-CONTAINING PROTEIN-RELATED-RELATED"/>
    <property type="match status" value="1"/>
</dbReference>